<dbReference type="PROSITE" id="PS51450">
    <property type="entry name" value="LRR"/>
    <property type="match status" value="1"/>
</dbReference>
<reference evidence="8" key="1">
    <citation type="submission" date="2015-09" db="EMBL/GenBank/DDBJ databases">
        <authorList>
            <consortium name="Pathogen Informatics"/>
        </authorList>
    </citation>
    <scope>NUCLEOTIDE SEQUENCE [LARGE SCALE GENOMIC DNA]</scope>
    <source>
        <strain evidence="8">Lake Konstanz</strain>
    </source>
</reference>
<feature type="compositionally biased region" description="Basic and acidic residues" evidence="6">
    <location>
        <begin position="275"/>
        <end position="288"/>
    </location>
</feature>
<keyword evidence="5" id="KW-0677">Repeat</keyword>
<dbReference type="InterPro" id="IPR001611">
    <property type="entry name" value="Leu-rich_rpt"/>
</dbReference>
<dbReference type="AlphaFoldDB" id="A0A0S4IPU6"/>
<feature type="compositionally biased region" description="Low complexity" evidence="6">
    <location>
        <begin position="77"/>
        <end position="93"/>
    </location>
</feature>
<dbReference type="PANTHER" id="PTHR46545:SF1">
    <property type="entry name" value="LEUCINE-RICH REPEAT-CONTAINING PROTEIN 51"/>
    <property type="match status" value="1"/>
</dbReference>
<dbReference type="PANTHER" id="PTHR46545">
    <property type="entry name" value="LEUCINE-RICH REPEAT-CONTAINING PROTEIN 51"/>
    <property type="match status" value="1"/>
</dbReference>
<dbReference type="Proteomes" id="UP000051952">
    <property type="component" value="Unassembled WGS sequence"/>
</dbReference>
<dbReference type="VEuPathDB" id="TriTrypDB:BSAL_55970"/>
<dbReference type="Gene3D" id="3.80.10.10">
    <property type="entry name" value="Ribonuclease Inhibitor"/>
    <property type="match status" value="1"/>
</dbReference>
<evidence type="ECO:0000256" key="6">
    <source>
        <dbReference type="SAM" id="MobiDB-lite"/>
    </source>
</evidence>
<keyword evidence="4" id="KW-0433">Leucine-rich repeat</keyword>
<evidence type="ECO:0000313" key="7">
    <source>
        <dbReference type="EMBL" id="CUE75509.1"/>
    </source>
</evidence>
<keyword evidence="3" id="KW-0963">Cytoplasm</keyword>
<dbReference type="InterPro" id="IPR032675">
    <property type="entry name" value="LRR_dom_sf"/>
</dbReference>
<dbReference type="EMBL" id="CYKH01000177">
    <property type="protein sequence ID" value="CUE75509.1"/>
    <property type="molecule type" value="Genomic_DNA"/>
</dbReference>
<feature type="region of interest" description="Disordered" evidence="6">
    <location>
        <begin position="77"/>
        <end position="109"/>
    </location>
</feature>
<dbReference type="SUPFAM" id="SSF52058">
    <property type="entry name" value="L domain-like"/>
    <property type="match status" value="1"/>
</dbReference>
<gene>
    <name evidence="7" type="ORF">BSAL_55970</name>
</gene>
<comment type="subcellular location">
    <subcellularLocation>
        <location evidence="1">Cytoplasm</location>
    </subcellularLocation>
</comment>
<feature type="non-terminal residue" evidence="7">
    <location>
        <position position="1"/>
    </location>
</feature>
<protein>
    <recommendedName>
        <fullName evidence="2">Leucine-rich repeat-containing protein 51</fullName>
    </recommendedName>
</protein>
<evidence type="ECO:0000256" key="5">
    <source>
        <dbReference type="ARBA" id="ARBA00022737"/>
    </source>
</evidence>
<dbReference type="OrthoDB" id="676979at2759"/>
<proteinExistence type="predicted"/>
<evidence type="ECO:0000256" key="3">
    <source>
        <dbReference type="ARBA" id="ARBA00022490"/>
    </source>
</evidence>
<accession>A0A0S4IPU6</accession>
<feature type="region of interest" description="Disordered" evidence="6">
    <location>
        <begin position="275"/>
        <end position="298"/>
    </location>
</feature>
<organism evidence="7 8">
    <name type="scientific">Bodo saltans</name>
    <name type="common">Flagellated protozoan</name>
    <dbReference type="NCBI Taxonomy" id="75058"/>
    <lineage>
        <taxon>Eukaryota</taxon>
        <taxon>Discoba</taxon>
        <taxon>Euglenozoa</taxon>
        <taxon>Kinetoplastea</taxon>
        <taxon>Metakinetoplastina</taxon>
        <taxon>Eubodonida</taxon>
        <taxon>Bodonidae</taxon>
        <taxon>Bodo</taxon>
    </lineage>
</organism>
<evidence type="ECO:0000256" key="1">
    <source>
        <dbReference type="ARBA" id="ARBA00004496"/>
    </source>
</evidence>
<dbReference type="GO" id="GO:0005737">
    <property type="term" value="C:cytoplasm"/>
    <property type="evidence" value="ECO:0007669"/>
    <property type="project" value="UniProtKB-SubCell"/>
</dbReference>
<sequence>YAFDPTKKHVSRDLEAEHEAQMSPAKRERLRWLRMNPAEREAHRIHMLLSCGKAYQGRLVNLSNIFFFHRASVHNNTSTTAAPTTTSHHTNAAGKGGSKGEKGGNQQQASVTINELMPWERHKSPIWQLKYCFCDEDAEEIIQVQKKFVVVESGGQKYAFDPTKKHVSRDLEAEHEAQMSPAKRERLRWLRMNPAEREAHRIHMLLSCGKAYQGRLVNLSNNLFRSVDVMLTNTLAVLLRQNVTRLDLSFNKIETLDWNFLHVNIQEVEERKKRTMADAEAHEEEQMRHATLSHGGLLSDAQTQKQRDAFLVLRRRAVQDLVEVTAPHKLFYHLQSLYLHGNPLRDISELWKLEPLRLSLTYLTFHGSHHVDVQAKDPKNRAKLLATFPKLVQVNFTTLGDEEM</sequence>
<evidence type="ECO:0000313" key="8">
    <source>
        <dbReference type="Proteomes" id="UP000051952"/>
    </source>
</evidence>
<name>A0A0S4IPU6_BODSA</name>
<evidence type="ECO:0000256" key="4">
    <source>
        <dbReference type="ARBA" id="ARBA00022614"/>
    </source>
</evidence>
<evidence type="ECO:0000256" key="2">
    <source>
        <dbReference type="ARBA" id="ARBA00014223"/>
    </source>
</evidence>
<keyword evidence="8" id="KW-1185">Reference proteome</keyword>
<feature type="region of interest" description="Disordered" evidence="6">
    <location>
        <begin position="1"/>
        <end position="25"/>
    </location>
</feature>